<dbReference type="InterPro" id="IPR013767">
    <property type="entry name" value="PAS_fold"/>
</dbReference>
<organism evidence="11 12">
    <name type="scientific">Paenibacillus segetis</name>
    <dbReference type="NCBI Taxonomy" id="1325360"/>
    <lineage>
        <taxon>Bacteria</taxon>
        <taxon>Bacillati</taxon>
        <taxon>Bacillota</taxon>
        <taxon>Bacilli</taxon>
        <taxon>Bacillales</taxon>
        <taxon>Paenibacillaceae</taxon>
        <taxon>Paenibacillus</taxon>
    </lineage>
</organism>
<dbReference type="Gene3D" id="3.30.450.20">
    <property type="entry name" value="PAS domain"/>
    <property type="match status" value="1"/>
</dbReference>
<dbReference type="SMART" id="SM00387">
    <property type="entry name" value="HATPase_c"/>
    <property type="match status" value="1"/>
</dbReference>
<feature type="modified residue" description="4-aspartylphosphate" evidence="8">
    <location>
        <position position="54"/>
    </location>
</feature>
<keyword evidence="8" id="KW-0597">Phosphoprotein</keyword>
<evidence type="ECO:0000256" key="1">
    <source>
        <dbReference type="ARBA" id="ARBA00000085"/>
    </source>
</evidence>
<protein>
    <recommendedName>
        <fullName evidence="2">histidine kinase</fullName>
        <ecNumber evidence="2">2.7.13.3</ecNumber>
    </recommendedName>
</protein>
<keyword evidence="6" id="KW-0067">ATP-binding</keyword>
<evidence type="ECO:0000313" key="12">
    <source>
        <dbReference type="Proteomes" id="UP000659344"/>
    </source>
</evidence>
<dbReference type="Pfam" id="PF00989">
    <property type="entry name" value="PAS"/>
    <property type="match status" value="1"/>
</dbReference>
<dbReference type="Pfam" id="PF00072">
    <property type="entry name" value="Response_reg"/>
    <property type="match status" value="1"/>
</dbReference>
<evidence type="ECO:0000256" key="2">
    <source>
        <dbReference type="ARBA" id="ARBA00012438"/>
    </source>
</evidence>
<dbReference type="InterPro" id="IPR005467">
    <property type="entry name" value="His_kinase_dom"/>
</dbReference>
<evidence type="ECO:0000313" key="11">
    <source>
        <dbReference type="EMBL" id="GGH31551.1"/>
    </source>
</evidence>
<dbReference type="InterPro" id="IPR001789">
    <property type="entry name" value="Sig_transdc_resp-reg_receiver"/>
</dbReference>
<dbReference type="InterPro" id="IPR011712">
    <property type="entry name" value="Sig_transdc_His_kin_sub3_dim/P"/>
</dbReference>
<dbReference type="SUPFAM" id="SSF55785">
    <property type="entry name" value="PYP-like sensor domain (PAS domain)"/>
    <property type="match status" value="1"/>
</dbReference>
<dbReference type="InterPro" id="IPR035965">
    <property type="entry name" value="PAS-like_dom_sf"/>
</dbReference>
<dbReference type="Proteomes" id="UP000659344">
    <property type="component" value="Unassembled WGS sequence"/>
</dbReference>
<dbReference type="PANTHER" id="PTHR24421:SF60">
    <property type="entry name" value="SENSOR HISTIDINE KINASE COMP"/>
    <property type="match status" value="1"/>
</dbReference>
<feature type="domain" description="Histidine kinase" evidence="9">
    <location>
        <begin position="505"/>
        <end position="595"/>
    </location>
</feature>
<dbReference type="PROSITE" id="PS50110">
    <property type="entry name" value="RESPONSE_REGULATORY"/>
    <property type="match status" value="1"/>
</dbReference>
<dbReference type="Gene3D" id="3.40.50.2300">
    <property type="match status" value="1"/>
</dbReference>
<keyword evidence="7" id="KW-0902">Two-component regulatory system</keyword>
<dbReference type="NCBIfam" id="TIGR00229">
    <property type="entry name" value="sensory_box"/>
    <property type="match status" value="1"/>
</dbReference>
<evidence type="ECO:0000259" key="9">
    <source>
        <dbReference type="PROSITE" id="PS50109"/>
    </source>
</evidence>
<reference evidence="12" key="1">
    <citation type="journal article" date="2019" name="Int. J. Syst. Evol. Microbiol.">
        <title>The Global Catalogue of Microorganisms (GCM) 10K type strain sequencing project: providing services to taxonomists for standard genome sequencing and annotation.</title>
        <authorList>
            <consortium name="The Broad Institute Genomics Platform"/>
            <consortium name="The Broad Institute Genome Sequencing Center for Infectious Disease"/>
            <person name="Wu L."/>
            <person name="Ma J."/>
        </authorList>
    </citation>
    <scope>NUCLEOTIDE SEQUENCE [LARGE SCALE GENOMIC DNA]</scope>
    <source>
        <strain evidence="12">CGMCC 1.12769</strain>
    </source>
</reference>
<evidence type="ECO:0000256" key="8">
    <source>
        <dbReference type="PROSITE-ProRule" id="PRU00169"/>
    </source>
</evidence>
<dbReference type="CDD" id="cd00130">
    <property type="entry name" value="PAS"/>
    <property type="match status" value="1"/>
</dbReference>
<keyword evidence="4" id="KW-0547">Nucleotide-binding</keyword>
<dbReference type="EC" id="2.7.13.3" evidence="2"/>
<dbReference type="InterPro" id="IPR003594">
    <property type="entry name" value="HATPase_dom"/>
</dbReference>
<keyword evidence="3" id="KW-0808">Transferase</keyword>
<evidence type="ECO:0000256" key="5">
    <source>
        <dbReference type="ARBA" id="ARBA00022777"/>
    </source>
</evidence>
<gene>
    <name evidence="11" type="ORF">GCM10008013_35340</name>
</gene>
<evidence type="ECO:0000256" key="7">
    <source>
        <dbReference type="ARBA" id="ARBA00023012"/>
    </source>
</evidence>
<dbReference type="InterPro" id="IPR000014">
    <property type="entry name" value="PAS"/>
</dbReference>
<keyword evidence="5" id="KW-0418">Kinase</keyword>
<dbReference type="SMART" id="SM00448">
    <property type="entry name" value="REC"/>
    <property type="match status" value="1"/>
</dbReference>
<dbReference type="EMBL" id="BMFT01000002">
    <property type="protein sequence ID" value="GGH31551.1"/>
    <property type="molecule type" value="Genomic_DNA"/>
</dbReference>
<comment type="caution">
    <text evidence="11">The sequence shown here is derived from an EMBL/GenBank/DDBJ whole genome shotgun (WGS) entry which is preliminary data.</text>
</comment>
<dbReference type="SUPFAM" id="SSF52172">
    <property type="entry name" value="CheY-like"/>
    <property type="match status" value="1"/>
</dbReference>
<dbReference type="InterPro" id="IPR050482">
    <property type="entry name" value="Sensor_HK_TwoCompSys"/>
</dbReference>
<dbReference type="Pfam" id="PF07730">
    <property type="entry name" value="HisKA_3"/>
    <property type="match status" value="1"/>
</dbReference>
<accession>A0ABQ1YPB5</accession>
<sequence>MLTEAILLVGDDRELLSIEDLLSKEGFQSIVKAGTAEQALCYVGQQVFDIIVIDTLLPDRDGIELCKEIRMFSQTPIILIMTGPTDCVKLMDFSIGADDYIAKPYNPMEVVARIYMQLRRDRNNRAMLSEAIVLHSDYKFVYVNPAGLDLFGVSSLNELIGRPIFDWIHPDYTGIAAARMKSLYEQYMISPRVEYKVLRADGSMIDVEVIANTITYNGVNAAISLFRELREPTQLKKNHSIFTEQTIQESEDMYSRLQRSLDQFSRDLVGVMKMSQLEQRFVKEVQDILQVTLVSLIETTDNDDKICEVIENDKGCSLKIGEVKGKSYLLCIDEEIDFLKTPALKVWLETTSRYVNTLFDNFLLIGDITTELERAIPRQVAPTWLLRLLFNLSENERRRLSQDLHDAALQEQIILYRKLDLLLTDQDIPQDLHQQLGQIAEGLLDVIDQIRIACNELRPPMLLKAGLISSLKTLFDFTQLRSDYSIRFNAMQFKHTLHENMTIGLYRIVQELLANATKHSSATEVHIQLSSQGERIRLDYEDNGIGMGQNWKEESLTGMGIYGMRERVRSMDGIIEFFSSVNNGLAIYISIPAKSDTE</sequence>
<name>A0ABQ1YPB5_9BACL</name>
<evidence type="ECO:0000259" key="10">
    <source>
        <dbReference type="PROSITE" id="PS50110"/>
    </source>
</evidence>
<dbReference type="Pfam" id="PF02518">
    <property type="entry name" value="HATPase_c"/>
    <property type="match status" value="1"/>
</dbReference>
<dbReference type="SMART" id="SM00091">
    <property type="entry name" value="PAS"/>
    <property type="match status" value="1"/>
</dbReference>
<dbReference type="CDD" id="cd16917">
    <property type="entry name" value="HATPase_UhpB-NarQ-NarX-like"/>
    <property type="match status" value="1"/>
</dbReference>
<dbReference type="Gene3D" id="3.30.565.10">
    <property type="entry name" value="Histidine kinase-like ATPase, C-terminal domain"/>
    <property type="match status" value="1"/>
</dbReference>
<dbReference type="PROSITE" id="PS50109">
    <property type="entry name" value="HIS_KIN"/>
    <property type="match status" value="1"/>
</dbReference>
<dbReference type="InterPro" id="IPR011006">
    <property type="entry name" value="CheY-like_superfamily"/>
</dbReference>
<evidence type="ECO:0000256" key="6">
    <source>
        <dbReference type="ARBA" id="ARBA00022840"/>
    </source>
</evidence>
<evidence type="ECO:0000256" key="4">
    <source>
        <dbReference type="ARBA" id="ARBA00022741"/>
    </source>
</evidence>
<dbReference type="SUPFAM" id="SSF55874">
    <property type="entry name" value="ATPase domain of HSP90 chaperone/DNA topoisomerase II/histidine kinase"/>
    <property type="match status" value="1"/>
</dbReference>
<comment type="catalytic activity">
    <reaction evidence="1">
        <text>ATP + protein L-histidine = ADP + protein N-phospho-L-histidine.</text>
        <dbReference type="EC" id="2.7.13.3"/>
    </reaction>
</comment>
<feature type="domain" description="Response regulatory" evidence="10">
    <location>
        <begin position="4"/>
        <end position="118"/>
    </location>
</feature>
<keyword evidence="12" id="KW-1185">Reference proteome</keyword>
<dbReference type="InterPro" id="IPR036890">
    <property type="entry name" value="HATPase_C_sf"/>
</dbReference>
<dbReference type="PANTHER" id="PTHR24421">
    <property type="entry name" value="NITRATE/NITRITE SENSOR PROTEIN NARX-RELATED"/>
    <property type="match status" value="1"/>
</dbReference>
<proteinExistence type="predicted"/>
<dbReference type="RefSeq" id="WP_188541175.1">
    <property type="nucleotide sequence ID" value="NZ_BMFT01000002.1"/>
</dbReference>
<evidence type="ECO:0000256" key="3">
    <source>
        <dbReference type="ARBA" id="ARBA00022679"/>
    </source>
</evidence>
<dbReference type="Gene3D" id="6.10.250.690">
    <property type="match status" value="1"/>
</dbReference>